<evidence type="ECO:0000313" key="7">
    <source>
        <dbReference type="EMBL" id="HGD13203.1"/>
    </source>
</evidence>
<proteinExistence type="inferred from homology"/>
<accession>A0A7V3UZS9</accession>
<evidence type="ECO:0000256" key="4">
    <source>
        <dbReference type="NCBIfam" id="TIGR00746"/>
    </source>
</evidence>
<evidence type="ECO:0000256" key="3">
    <source>
        <dbReference type="ARBA" id="ARBA00022777"/>
    </source>
</evidence>
<feature type="domain" description="Aspartate/glutamate/uridylate kinase" evidence="6">
    <location>
        <begin position="1"/>
        <end position="292"/>
    </location>
</feature>
<protein>
    <recommendedName>
        <fullName evidence="4 5">Carbamate kinase</fullName>
    </recommendedName>
</protein>
<dbReference type="GO" id="GO:0008804">
    <property type="term" value="F:carbamate kinase activity"/>
    <property type="evidence" value="ECO:0007669"/>
    <property type="project" value="UniProtKB-UniRule"/>
</dbReference>
<dbReference type="PRINTS" id="PR01469">
    <property type="entry name" value="CARBMTKINASE"/>
</dbReference>
<dbReference type="Pfam" id="PF00696">
    <property type="entry name" value="AA_kinase"/>
    <property type="match status" value="1"/>
</dbReference>
<gene>
    <name evidence="7" type="primary">arcC</name>
    <name evidence="7" type="ORF">ENX16_03900</name>
</gene>
<dbReference type="FunFam" id="3.40.1160.10:FF:000007">
    <property type="entry name" value="Carbamate kinase"/>
    <property type="match status" value="1"/>
</dbReference>
<dbReference type="PANTHER" id="PTHR30409:SF1">
    <property type="entry name" value="CARBAMATE KINASE-RELATED"/>
    <property type="match status" value="1"/>
</dbReference>
<dbReference type="NCBIfam" id="NF009007">
    <property type="entry name" value="PRK12352.1"/>
    <property type="match status" value="1"/>
</dbReference>
<dbReference type="PANTHER" id="PTHR30409">
    <property type="entry name" value="CARBAMATE KINASE"/>
    <property type="match status" value="1"/>
</dbReference>
<dbReference type="CDD" id="cd04235">
    <property type="entry name" value="AAK_CK"/>
    <property type="match status" value="1"/>
</dbReference>
<sequence length="313" mass="33636">MTTVLAIGGNSLLRSKEKNSFADQMATLSETGEPIVELVRRGERVIITHGNGPQVGFVLLRSYLARHRLPEIPLDAANAQTQAEIGYMIQQVLGNLFQEKGMRQEVVTLVTRVIVDGGDPAFGNPSKPVGPFYTREEAVKLEKELGWCMKEDAGRGFRRLVPSPQPRAVVEIEEIRKLVSAGVVVIAAGGGGIPVVKENGMLKGVAAVIDKDLASALLANLLGAERLVISTAVDRVYLNYGQPDSKPLSVVDIEALRGYRAENHFPEGSMGPKIDAAIKFLEGGGKEVIITDPSHLLAALEGRAGTRIVSRLS</sequence>
<dbReference type="GO" id="GO:0005829">
    <property type="term" value="C:cytosol"/>
    <property type="evidence" value="ECO:0007669"/>
    <property type="project" value="TreeGrafter"/>
</dbReference>
<evidence type="ECO:0000256" key="1">
    <source>
        <dbReference type="ARBA" id="ARBA00011066"/>
    </source>
</evidence>
<dbReference type="InterPro" id="IPR036393">
    <property type="entry name" value="AceGlu_kinase-like_sf"/>
</dbReference>
<dbReference type="GO" id="GO:0019546">
    <property type="term" value="P:L-arginine deiminase pathway"/>
    <property type="evidence" value="ECO:0007669"/>
    <property type="project" value="TreeGrafter"/>
</dbReference>
<evidence type="ECO:0000259" key="6">
    <source>
        <dbReference type="Pfam" id="PF00696"/>
    </source>
</evidence>
<dbReference type="NCBIfam" id="TIGR00746">
    <property type="entry name" value="arcC"/>
    <property type="match status" value="1"/>
</dbReference>
<name>A0A7V3UZS9_UNCW3</name>
<dbReference type="InterPro" id="IPR001048">
    <property type="entry name" value="Asp/Glu/Uridylate_kinase"/>
</dbReference>
<dbReference type="SUPFAM" id="SSF53633">
    <property type="entry name" value="Carbamate kinase-like"/>
    <property type="match status" value="1"/>
</dbReference>
<evidence type="ECO:0000256" key="5">
    <source>
        <dbReference type="PIRNR" id="PIRNR000723"/>
    </source>
</evidence>
<comment type="caution">
    <text evidence="7">The sequence shown here is derived from an EMBL/GenBank/DDBJ whole genome shotgun (WGS) entry which is preliminary data.</text>
</comment>
<keyword evidence="3 5" id="KW-0418">Kinase</keyword>
<comment type="similarity">
    <text evidence="1 5">Belongs to the carbamate kinase family.</text>
</comment>
<reference evidence="7" key="1">
    <citation type="journal article" date="2020" name="mSystems">
        <title>Genome- and Community-Level Interaction Insights into Carbon Utilization and Element Cycling Functions of Hydrothermarchaeota in Hydrothermal Sediment.</title>
        <authorList>
            <person name="Zhou Z."/>
            <person name="Liu Y."/>
            <person name="Xu W."/>
            <person name="Pan J."/>
            <person name="Luo Z.H."/>
            <person name="Li M."/>
        </authorList>
    </citation>
    <scope>NUCLEOTIDE SEQUENCE [LARGE SCALE GENOMIC DNA]</scope>
    <source>
        <strain evidence="7">SpSt-914</strain>
    </source>
</reference>
<dbReference type="EMBL" id="DTMZ01000091">
    <property type="protein sequence ID" value="HGD13203.1"/>
    <property type="molecule type" value="Genomic_DNA"/>
</dbReference>
<organism evidence="7">
    <name type="scientific">candidate division WOR-3 bacterium</name>
    <dbReference type="NCBI Taxonomy" id="2052148"/>
    <lineage>
        <taxon>Bacteria</taxon>
        <taxon>Bacteria division WOR-3</taxon>
    </lineage>
</organism>
<dbReference type="Gene3D" id="3.40.1160.10">
    <property type="entry name" value="Acetylglutamate kinase-like"/>
    <property type="match status" value="1"/>
</dbReference>
<dbReference type="PIRSF" id="PIRSF000723">
    <property type="entry name" value="Carbamate_kin"/>
    <property type="match status" value="1"/>
</dbReference>
<evidence type="ECO:0000256" key="2">
    <source>
        <dbReference type="ARBA" id="ARBA00022679"/>
    </source>
</evidence>
<dbReference type="AlphaFoldDB" id="A0A7V3UZS9"/>
<dbReference type="InterPro" id="IPR003964">
    <property type="entry name" value="Carb_kinase"/>
</dbReference>
<keyword evidence="2 5" id="KW-0808">Transferase</keyword>